<accession>A0A3E2BP29</accession>
<dbReference type="EMBL" id="QUAH01000003">
    <property type="protein sequence ID" value="RFT16495.1"/>
    <property type="molecule type" value="Genomic_DNA"/>
</dbReference>
<dbReference type="Proteomes" id="UP000257323">
    <property type="component" value="Unassembled WGS sequence"/>
</dbReference>
<gene>
    <name evidence="2" type="ORF">OP8BY_1673</name>
</gene>
<dbReference type="GO" id="GO:0006783">
    <property type="term" value="P:heme biosynthetic process"/>
    <property type="evidence" value="ECO:0007669"/>
    <property type="project" value="TreeGrafter"/>
</dbReference>
<dbReference type="InterPro" id="IPR026816">
    <property type="entry name" value="Flavodoxin_dom"/>
</dbReference>
<dbReference type="AlphaFoldDB" id="A0A3E2BP29"/>
<sequence length="158" mass="18146">MSRYLIAYATKYGTTARAAAIIKDNLGEAALCNIKKEPCPDLENFDWIVIGGSIYAGRVQKEVKKFCQKNLDLLRQKKVGLFICCMYDGQKAEEQFREAFPEELRQSARARAIFGGELSFEKMNFLEKLVIKKFIGVKESVSRFRPEEMVEFARNLKD</sequence>
<organism evidence="2 3">
    <name type="scientific">Candidatus Saccharicenans subterraneus</name>
    <dbReference type="NCBI Taxonomy" id="2508984"/>
    <lineage>
        <taxon>Bacteria</taxon>
        <taxon>Candidatus Aminicenantota</taxon>
        <taxon>Candidatus Aminicenantia</taxon>
        <taxon>Candidatus Aminicenantales</taxon>
        <taxon>Candidatus Saccharicenantaceae</taxon>
        <taxon>Candidatus Saccharicenans</taxon>
    </lineage>
</organism>
<dbReference type="Gene3D" id="3.40.50.360">
    <property type="match status" value="1"/>
</dbReference>
<name>A0A3E2BP29_9BACT</name>
<feature type="domain" description="Flavodoxin" evidence="1">
    <location>
        <begin position="5"/>
        <end position="134"/>
    </location>
</feature>
<dbReference type="SUPFAM" id="SSF52218">
    <property type="entry name" value="Flavoproteins"/>
    <property type="match status" value="1"/>
</dbReference>
<dbReference type="PANTHER" id="PTHR38030:SF2">
    <property type="entry name" value="PROTOPORPHYRINOGEN IX DEHYDROGENASE [QUINONE]"/>
    <property type="match status" value="1"/>
</dbReference>
<proteinExistence type="predicted"/>
<reference evidence="2 3" key="1">
    <citation type="submission" date="2018-08" db="EMBL/GenBank/DDBJ databases">
        <title>Genome analysis of the thermophilic bacterium of the candidate phylum Aminicenantes from deep subsurface aquifer revealed its physiology and ecological role.</title>
        <authorList>
            <person name="Kadnikov V.V."/>
            <person name="Mardanov A.V."/>
            <person name="Beletsky A.V."/>
            <person name="Karnachuk O.V."/>
            <person name="Ravin N.V."/>
        </authorList>
    </citation>
    <scope>NUCLEOTIDE SEQUENCE [LARGE SCALE GENOMIC DNA]</scope>
    <source>
        <strain evidence="2">BY38</strain>
    </source>
</reference>
<dbReference type="GO" id="GO:0070819">
    <property type="term" value="F:menaquinone-dependent protoporphyrinogen oxidase activity"/>
    <property type="evidence" value="ECO:0007669"/>
    <property type="project" value="TreeGrafter"/>
</dbReference>
<comment type="caution">
    <text evidence="2">The sequence shown here is derived from an EMBL/GenBank/DDBJ whole genome shotgun (WGS) entry which is preliminary data.</text>
</comment>
<evidence type="ECO:0000259" key="1">
    <source>
        <dbReference type="Pfam" id="PF12724"/>
    </source>
</evidence>
<dbReference type="GO" id="GO:0010181">
    <property type="term" value="F:FMN binding"/>
    <property type="evidence" value="ECO:0007669"/>
    <property type="project" value="TreeGrafter"/>
</dbReference>
<dbReference type="Pfam" id="PF12724">
    <property type="entry name" value="Flavodoxin_5"/>
    <property type="match status" value="1"/>
</dbReference>
<dbReference type="PANTHER" id="PTHR38030">
    <property type="entry name" value="PROTOPORPHYRINOGEN IX DEHYDROGENASE [MENAQUINONE]"/>
    <property type="match status" value="1"/>
</dbReference>
<evidence type="ECO:0000313" key="2">
    <source>
        <dbReference type="EMBL" id="RFT16495.1"/>
    </source>
</evidence>
<evidence type="ECO:0000313" key="3">
    <source>
        <dbReference type="Proteomes" id="UP000257323"/>
    </source>
</evidence>
<dbReference type="InterPro" id="IPR052200">
    <property type="entry name" value="Protoporphyrinogen_IX_DH"/>
</dbReference>
<protein>
    <submittedName>
        <fullName evidence="2">Flavodoxin</fullName>
    </submittedName>
</protein>
<dbReference type="InterPro" id="IPR029039">
    <property type="entry name" value="Flavoprotein-like_sf"/>
</dbReference>